<dbReference type="Pfam" id="PF13828">
    <property type="entry name" value="DUF4190"/>
    <property type="match status" value="1"/>
</dbReference>
<feature type="transmembrane region" description="Helical" evidence="2">
    <location>
        <begin position="106"/>
        <end position="129"/>
    </location>
</feature>
<evidence type="ECO:0000313" key="5">
    <source>
        <dbReference type="Proteomes" id="UP001190465"/>
    </source>
</evidence>
<feature type="domain" description="DUF4190" evidence="3">
    <location>
        <begin position="63"/>
        <end position="125"/>
    </location>
</feature>
<dbReference type="InterPro" id="IPR025241">
    <property type="entry name" value="DUF4190"/>
</dbReference>
<dbReference type="Proteomes" id="UP001190465">
    <property type="component" value="Chromosome"/>
</dbReference>
<evidence type="ECO:0000256" key="1">
    <source>
        <dbReference type="SAM" id="MobiDB-lite"/>
    </source>
</evidence>
<keyword evidence="2" id="KW-1133">Transmembrane helix</keyword>
<evidence type="ECO:0000259" key="3">
    <source>
        <dbReference type="Pfam" id="PF13828"/>
    </source>
</evidence>
<keyword evidence="2" id="KW-0812">Transmembrane</keyword>
<feature type="region of interest" description="Disordered" evidence="1">
    <location>
        <begin position="1"/>
        <end position="51"/>
    </location>
</feature>
<proteinExistence type="predicted"/>
<gene>
    <name evidence="4" type="ORF">MU0053_001167</name>
</gene>
<dbReference type="EMBL" id="OY726397">
    <property type="protein sequence ID" value="CAJ1498474.1"/>
    <property type="molecule type" value="Genomic_DNA"/>
</dbReference>
<reference evidence="4 5" key="1">
    <citation type="submission" date="2023-08" db="EMBL/GenBank/DDBJ databases">
        <authorList>
            <person name="Folkvardsen B D."/>
            <person name="Norman A."/>
        </authorList>
    </citation>
    <scope>NUCLEOTIDE SEQUENCE [LARGE SCALE GENOMIC DNA]</scope>
    <source>
        <strain evidence="4 5">Mu0053</strain>
    </source>
</reference>
<evidence type="ECO:0000313" key="4">
    <source>
        <dbReference type="EMBL" id="CAJ1498474.1"/>
    </source>
</evidence>
<name>A0ABN9N326_9MYCO</name>
<feature type="compositionally biased region" description="Basic and acidic residues" evidence="1">
    <location>
        <begin position="1"/>
        <end position="19"/>
    </location>
</feature>
<keyword evidence="2" id="KW-0472">Membrane</keyword>
<protein>
    <submittedName>
        <fullName evidence="4">DUF4190 domain-containing protein</fullName>
    </submittedName>
</protein>
<dbReference type="RefSeq" id="WP_308481435.1">
    <property type="nucleotide sequence ID" value="NZ_OY726397.1"/>
</dbReference>
<accession>A0ABN9N326</accession>
<keyword evidence="5" id="KW-1185">Reference proteome</keyword>
<evidence type="ECO:0000256" key="2">
    <source>
        <dbReference type="SAM" id="Phobius"/>
    </source>
</evidence>
<organism evidence="4 5">
    <name type="scientific">[Mycobacterium] burgundiense</name>
    <dbReference type="NCBI Taxonomy" id="3064286"/>
    <lineage>
        <taxon>Bacteria</taxon>
        <taxon>Bacillati</taxon>
        <taxon>Actinomycetota</taxon>
        <taxon>Actinomycetes</taxon>
        <taxon>Mycobacteriales</taxon>
        <taxon>Mycobacteriaceae</taxon>
        <taxon>Mycolicibacterium</taxon>
    </lineage>
</organism>
<sequence>MTAADGDARPDPHLPEEWAAHPPPPHGAHPVPGYPHQVPPGADNPAYSGYEYGPPTAAGTNPMAVAALVASIVGFAPYFGGVFSIAGIVLGTVALNQIKQAPQNGYGLAVAGIVVGVATLIIGLIWTIYAMR</sequence>
<feature type="transmembrane region" description="Helical" evidence="2">
    <location>
        <begin position="64"/>
        <end position="94"/>
    </location>
</feature>